<dbReference type="EMBL" id="JAACJM010000005">
    <property type="protein sequence ID" value="KAF5372485.1"/>
    <property type="molecule type" value="Genomic_DNA"/>
</dbReference>
<organism evidence="1 2">
    <name type="scientific">Tetrapyrgos nigripes</name>
    <dbReference type="NCBI Taxonomy" id="182062"/>
    <lineage>
        <taxon>Eukaryota</taxon>
        <taxon>Fungi</taxon>
        <taxon>Dikarya</taxon>
        <taxon>Basidiomycota</taxon>
        <taxon>Agaricomycotina</taxon>
        <taxon>Agaricomycetes</taxon>
        <taxon>Agaricomycetidae</taxon>
        <taxon>Agaricales</taxon>
        <taxon>Marasmiineae</taxon>
        <taxon>Marasmiaceae</taxon>
        <taxon>Tetrapyrgos</taxon>
    </lineage>
</organism>
<keyword evidence="2" id="KW-1185">Reference proteome</keyword>
<evidence type="ECO:0000313" key="1">
    <source>
        <dbReference type="EMBL" id="KAF5372485.1"/>
    </source>
</evidence>
<dbReference type="Proteomes" id="UP000559256">
    <property type="component" value="Unassembled WGS sequence"/>
</dbReference>
<dbReference type="AlphaFoldDB" id="A0A8H5LWE2"/>
<evidence type="ECO:0000313" key="2">
    <source>
        <dbReference type="Proteomes" id="UP000559256"/>
    </source>
</evidence>
<reference evidence="1 2" key="1">
    <citation type="journal article" date="2020" name="ISME J.">
        <title>Uncovering the hidden diversity of litter-decomposition mechanisms in mushroom-forming fungi.</title>
        <authorList>
            <person name="Floudas D."/>
            <person name="Bentzer J."/>
            <person name="Ahren D."/>
            <person name="Johansson T."/>
            <person name="Persson P."/>
            <person name="Tunlid A."/>
        </authorList>
    </citation>
    <scope>NUCLEOTIDE SEQUENCE [LARGE SCALE GENOMIC DNA]</scope>
    <source>
        <strain evidence="1 2">CBS 291.85</strain>
    </source>
</reference>
<protein>
    <submittedName>
        <fullName evidence="1">Uncharacterized protein</fullName>
    </submittedName>
</protein>
<proteinExistence type="predicted"/>
<name>A0A8H5LWE2_9AGAR</name>
<accession>A0A8H5LWE2</accession>
<comment type="caution">
    <text evidence="1">The sequence shown here is derived from an EMBL/GenBank/DDBJ whole genome shotgun (WGS) entry which is preliminary data.</text>
</comment>
<sequence>MSTVNINILASNHKRERGYLCLSFFTTDVSLDSLPFLYVPLTIDTDSQLIVVHEQITVNCIALWWVTKDGDNHNSGATTHGDIESNVNKRNSLPVTIFNAYRQSSIGKSKTADRDHRKSMSMSDTITAMTKGSTSNLNEFLADRVDEEN</sequence>
<gene>
    <name evidence="1" type="ORF">D9758_005218</name>
</gene>